<reference evidence="2 3" key="1">
    <citation type="submission" date="2017-05" db="EMBL/GenBank/DDBJ databases">
        <title>Draft genome sequence of Elsinoe australis.</title>
        <authorList>
            <person name="Cheng Q."/>
        </authorList>
    </citation>
    <scope>NUCLEOTIDE SEQUENCE [LARGE SCALE GENOMIC DNA]</scope>
    <source>
        <strain evidence="2 3">NL1</strain>
    </source>
</reference>
<evidence type="ECO:0000313" key="2">
    <source>
        <dbReference type="EMBL" id="PSK37428.1"/>
    </source>
</evidence>
<proteinExistence type="predicted"/>
<evidence type="ECO:0000313" key="3">
    <source>
        <dbReference type="Proteomes" id="UP000243723"/>
    </source>
</evidence>
<organism evidence="2 3">
    <name type="scientific">Elsinoe australis</name>
    <dbReference type="NCBI Taxonomy" id="40998"/>
    <lineage>
        <taxon>Eukaryota</taxon>
        <taxon>Fungi</taxon>
        <taxon>Dikarya</taxon>
        <taxon>Ascomycota</taxon>
        <taxon>Pezizomycotina</taxon>
        <taxon>Dothideomycetes</taxon>
        <taxon>Dothideomycetidae</taxon>
        <taxon>Myriangiales</taxon>
        <taxon>Elsinoaceae</taxon>
        <taxon>Elsinoe</taxon>
    </lineage>
</organism>
<keyword evidence="1" id="KW-1133">Transmembrane helix</keyword>
<dbReference type="Pfam" id="PF20246">
    <property type="entry name" value="DUF6601"/>
    <property type="match status" value="1"/>
</dbReference>
<keyword evidence="1" id="KW-0812">Transmembrane</keyword>
<gene>
    <name evidence="2" type="ORF">B9Z65_2170</name>
</gene>
<dbReference type="OrthoDB" id="5086500at2759"/>
<dbReference type="EMBL" id="NHZQ01000412">
    <property type="protein sequence ID" value="PSK37428.1"/>
    <property type="molecule type" value="Genomic_DNA"/>
</dbReference>
<protein>
    <submittedName>
        <fullName evidence="2">Uncharacterized protein</fullName>
    </submittedName>
</protein>
<dbReference type="Proteomes" id="UP000243723">
    <property type="component" value="Unassembled WGS sequence"/>
</dbReference>
<feature type="transmembrane region" description="Helical" evidence="1">
    <location>
        <begin position="107"/>
        <end position="128"/>
    </location>
</feature>
<dbReference type="STRING" id="40998.A0A2P7YN88"/>
<evidence type="ECO:0000256" key="1">
    <source>
        <dbReference type="SAM" id="Phobius"/>
    </source>
</evidence>
<keyword evidence="1" id="KW-0472">Membrane</keyword>
<sequence length="210" mass="24271">MYMSREPWAFDDRGLLYSYAALLTHSYDFRLAQEKKLVTPDITWAEWQDIIKEFMEFYPYPGIFQYISPRYFYGELRLYRLDMIYRYMMGDILHGYSILTKKVWADYFSETAVGAIVYFYVSIALTAMQVGLATDNLKSNQAFETASYGLTVAAILGPLTGISVIIMVVLFKSIADWSKTTADYIKRMKVMNVTPPGKWARSDKNGFSKV</sequence>
<keyword evidence="3" id="KW-1185">Reference proteome</keyword>
<feature type="transmembrane region" description="Helical" evidence="1">
    <location>
        <begin position="148"/>
        <end position="171"/>
    </location>
</feature>
<dbReference type="AlphaFoldDB" id="A0A2P7YN88"/>
<dbReference type="PANTHER" id="PTHR34414:SF1">
    <property type="entry name" value="SUBTILISIN-LIKE SERINE PROTEASE"/>
    <property type="match status" value="1"/>
</dbReference>
<comment type="caution">
    <text evidence="2">The sequence shown here is derived from an EMBL/GenBank/DDBJ whole genome shotgun (WGS) entry which is preliminary data.</text>
</comment>
<dbReference type="InterPro" id="IPR046536">
    <property type="entry name" value="DUF6601"/>
</dbReference>
<name>A0A2P7YN88_9PEZI</name>
<accession>A0A2P7YN88</accession>
<dbReference type="PANTHER" id="PTHR34414">
    <property type="entry name" value="HET DOMAIN-CONTAINING PROTEIN-RELATED"/>
    <property type="match status" value="1"/>
</dbReference>